<keyword evidence="3" id="KW-1185">Reference proteome</keyword>
<evidence type="ECO:0000256" key="1">
    <source>
        <dbReference type="SAM" id="MobiDB-lite"/>
    </source>
</evidence>
<name>A0ABS7PWA3_9SPHN</name>
<evidence type="ECO:0000313" key="2">
    <source>
        <dbReference type="EMBL" id="MBY8825640.1"/>
    </source>
</evidence>
<gene>
    <name evidence="2" type="ORF">K7G82_25285</name>
</gene>
<dbReference type="Proteomes" id="UP000706039">
    <property type="component" value="Unassembled WGS sequence"/>
</dbReference>
<accession>A0ABS7PWA3</accession>
<protein>
    <submittedName>
        <fullName evidence="2">Uncharacterized protein</fullName>
    </submittedName>
</protein>
<proteinExistence type="predicted"/>
<evidence type="ECO:0000313" key="3">
    <source>
        <dbReference type="Proteomes" id="UP000706039"/>
    </source>
</evidence>
<sequence length="95" mass="10756">MVFNKNIQTVDYGKVVCFPCMDARSMAEHGAGRGSSRHPIGVAGPQQQPENRDMQRAAIFASSTCRQRSPMRFTMTVDLNPQRWQVNYNQPIGRK</sequence>
<comment type="caution">
    <text evidence="2">The sequence shown here is derived from an EMBL/GenBank/DDBJ whole genome shotgun (WGS) entry which is preliminary data.</text>
</comment>
<dbReference type="EMBL" id="JAINVV010000012">
    <property type="protein sequence ID" value="MBY8825640.1"/>
    <property type="molecule type" value="Genomic_DNA"/>
</dbReference>
<reference evidence="2 3" key="1">
    <citation type="submission" date="2021-08" db="EMBL/GenBank/DDBJ databases">
        <authorList>
            <person name="Tuo L."/>
        </authorList>
    </citation>
    <scope>NUCLEOTIDE SEQUENCE [LARGE SCALE GENOMIC DNA]</scope>
    <source>
        <strain evidence="2 3">JCM 31229</strain>
    </source>
</reference>
<dbReference type="RefSeq" id="WP_222992730.1">
    <property type="nucleotide sequence ID" value="NZ_JAINVV010000012.1"/>
</dbReference>
<feature type="region of interest" description="Disordered" evidence="1">
    <location>
        <begin position="27"/>
        <end position="53"/>
    </location>
</feature>
<organism evidence="2 3">
    <name type="scientific">Sphingomonas colocasiae</name>
    <dbReference type="NCBI Taxonomy" id="1848973"/>
    <lineage>
        <taxon>Bacteria</taxon>
        <taxon>Pseudomonadati</taxon>
        <taxon>Pseudomonadota</taxon>
        <taxon>Alphaproteobacteria</taxon>
        <taxon>Sphingomonadales</taxon>
        <taxon>Sphingomonadaceae</taxon>
        <taxon>Sphingomonas</taxon>
    </lineage>
</organism>